<keyword evidence="3" id="KW-1185">Reference proteome</keyword>
<evidence type="ECO:0000256" key="1">
    <source>
        <dbReference type="SAM" id="MobiDB-lite"/>
    </source>
</evidence>
<dbReference type="EMBL" id="NESQ01000051">
    <property type="protein sequence ID" value="PUU81058.1"/>
    <property type="molecule type" value="Genomic_DNA"/>
</dbReference>
<name>A0A2T6ZZY4_TUBBO</name>
<accession>A0A2T6ZZY4</accession>
<organism evidence="2 3">
    <name type="scientific">Tuber borchii</name>
    <name type="common">White truffle</name>
    <dbReference type="NCBI Taxonomy" id="42251"/>
    <lineage>
        <taxon>Eukaryota</taxon>
        <taxon>Fungi</taxon>
        <taxon>Dikarya</taxon>
        <taxon>Ascomycota</taxon>
        <taxon>Pezizomycotina</taxon>
        <taxon>Pezizomycetes</taxon>
        <taxon>Pezizales</taxon>
        <taxon>Tuberaceae</taxon>
        <taxon>Tuber</taxon>
    </lineage>
</organism>
<protein>
    <submittedName>
        <fullName evidence="2">Uncharacterized protein</fullName>
    </submittedName>
</protein>
<dbReference type="AlphaFoldDB" id="A0A2T6ZZY4"/>
<feature type="region of interest" description="Disordered" evidence="1">
    <location>
        <begin position="51"/>
        <end position="76"/>
    </location>
</feature>
<sequence length="76" mass="8856">MFRAIIATTWKHRKNFGIFMGGFASHWAVGAQATKIERCWNERQFPWMRTRGKGRGAEDSALTSPANTKTLWERWI</sequence>
<reference evidence="2 3" key="1">
    <citation type="submission" date="2017-04" db="EMBL/GenBank/DDBJ databases">
        <title>Draft genome sequence of Tuber borchii Vittad., a whitish edible truffle.</title>
        <authorList>
            <consortium name="DOE Joint Genome Institute"/>
            <person name="Murat C."/>
            <person name="Kuo A."/>
            <person name="Barry K.W."/>
            <person name="Clum A."/>
            <person name="Dockter R.B."/>
            <person name="Fauchery L."/>
            <person name="Iotti M."/>
            <person name="Kohler A."/>
            <person name="Labutti K."/>
            <person name="Lindquist E.A."/>
            <person name="Lipzen A."/>
            <person name="Ohm R.A."/>
            <person name="Wang M."/>
            <person name="Grigoriev I.V."/>
            <person name="Zambonelli A."/>
            <person name="Martin F.M."/>
        </authorList>
    </citation>
    <scope>NUCLEOTIDE SEQUENCE [LARGE SCALE GENOMIC DNA]</scope>
    <source>
        <strain evidence="2 3">Tbo3840</strain>
    </source>
</reference>
<proteinExistence type="predicted"/>
<evidence type="ECO:0000313" key="2">
    <source>
        <dbReference type="EMBL" id="PUU81058.1"/>
    </source>
</evidence>
<comment type="caution">
    <text evidence="2">The sequence shown here is derived from an EMBL/GenBank/DDBJ whole genome shotgun (WGS) entry which is preliminary data.</text>
</comment>
<feature type="compositionally biased region" description="Polar residues" evidence="1">
    <location>
        <begin position="61"/>
        <end position="70"/>
    </location>
</feature>
<evidence type="ECO:0000313" key="3">
    <source>
        <dbReference type="Proteomes" id="UP000244722"/>
    </source>
</evidence>
<dbReference type="Proteomes" id="UP000244722">
    <property type="component" value="Unassembled WGS sequence"/>
</dbReference>
<gene>
    <name evidence="2" type="ORF">B9Z19DRAFT_1122565</name>
</gene>